<evidence type="ECO:0000313" key="2">
    <source>
        <dbReference type="Proteomes" id="UP000504634"/>
    </source>
</evidence>
<evidence type="ECO:0000256" key="1">
    <source>
        <dbReference type="SAM" id="Phobius"/>
    </source>
</evidence>
<proteinExistence type="predicted"/>
<dbReference type="AlphaFoldDB" id="A0A6J2UGH5"/>
<keyword evidence="1" id="KW-0812">Transmembrane</keyword>
<keyword evidence="1" id="KW-0472">Membrane</keyword>
<keyword evidence="1" id="KW-1133">Transmembrane helix</keyword>
<keyword evidence="2" id="KW-1185">Reference proteome</keyword>
<dbReference type="SMART" id="SM00718">
    <property type="entry name" value="DM4_12"/>
    <property type="match status" value="1"/>
</dbReference>
<accession>A0A6J2UGH5</accession>
<reference evidence="3" key="1">
    <citation type="submission" date="2025-08" db="UniProtKB">
        <authorList>
            <consortium name="RefSeq"/>
        </authorList>
    </citation>
    <scope>IDENTIFICATION</scope>
    <source>
        <strain evidence="3">11010-0011.00</strain>
        <tissue evidence="3">Whole body</tissue>
    </source>
</reference>
<dbReference type="InterPro" id="IPR006631">
    <property type="entry name" value="DM4_12"/>
</dbReference>
<dbReference type="RefSeq" id="XP_030387566.1">
    <property type="nucleotide sequence ID" value="XM_030531706.1"/>
</dbReference>
<dbReference type="PANTHER" id="PTHR21398:SF22">
    <property type="entry name" value="IP12060P-RELATED"/>
    <property type="match status" value="1"/>
</dbReference>
<name>A0A6J2UGH5_DROLE</name>
<sequence length="218" mass="24300">MSSNYSQSFWFWNYSVLLCSFGITLSSAFLFYTRGSAIGFLAAVAIPLDLPNRNVYMAFNFESNYALPLNDSYKQWVDRWDLDQHILGIGGNVTPIDGRSGGAYDNKSKRSIGGPPRYTRHSFYRSFVHYLEHFGLNGSACLLRTICEVSASPLDAQNGLLGSILQILFIPTTSAPESYLQNANSVYEASWHGTCGFDCADYSKNCDRSVLDMISVEL</sequence>
<dbReference type="Pfam" id="PF07841">
    <property type="entry name" value="DM4_12"/>
    <property type="match status" value="1"/>
</dbReference>
<evidence type="ECO:0000313" key="3">
    <source>
        <dbReference type="RefSeq" id="XP_030387566.1"/>
    </source>
</evidence>
<organism evidence="2 3">
    <name type="scientific">Drosophila lebanonensis</name>
    <name type="common">Fruit fly</name>
    <name type="synonym">Scaptodrosophila lebanonensis</name>
    <dbReference type="NCBI Taxonomy" id="7225"/>
    <lineage>
        <taxon>Eukaryota</taxon>
        <taxon>Metazoa</taxon>
        <taxon>Ecdysozoa</taxon>
        <taxon>Arthropoda</taxon>
        <taxon>Hexapoda</taxon>
        <taxon>Insecta</taxon>
        <taxon>Pterygota</taxon>
        <taxon>Neoptera</taxon>
        <taxon>Endopterygota</taxon>
        <taxon>Diptera</taxon>
        <taxon>Brachycera</taxon>
        <taxon>Muscomorpha</taxon>
        <taxon>Ephydroidea</taxon>
        <taxon>Drosophilidae</taxon>
        <taxon>Scaptodrosophila</taxon>
    </lineage>
</organism>
<dbReference type="PANTHER" id="PTHR21398">
    <property type="entry name" value="AGAP007094-PA"/>
    <property type="match status" value="1"/>
</dbReference>
<gene>
    <name evidence="3" type="primary">LOC115634136</name>
</gene>
<dbReference type="OrthoDB" id="6340174at2759"/>
<feature type="transmembrane region" description="Helical" evidence="1">
    <location>
        <begin position="12"/>
        <end position="32"/>
    </location>
</feature>
<dbReference type="Proteomes" id="UP000504634">
    <property type="component" value="Unplaced"/>
</dbReference>
<protein>
    <submittedName>
        <fullName evidence="3">Uncharacterized protein LOC115634136</fullName>
    </submittedName>
</protein>
<dbReference type="GeneID" id="115634136"/>